<organism evidence="2 3">
    <name type="scientific">Spirosoma utsteinense</name>
    <dbReference type="NCBI Taxonomy" id="2585773"/>
    <lineage>
        <taxon>Bacteria</taxon>
        <taxon>Pseudomonadati</taxon>
        <taxon>Bacteroidota</taxon>
        <taxon>Cytophagia</taxon>
        <taxon>Cytophagales</taxon>
        <taxon>Cytophagaceae</taxon>
        <taxon>Spirosoma</taxon>
    </lineage>
</organism>
<dbReference type="PROSITE" id="PS51257">
    <property type="entry name" value="PROKAR_LIPOPROTEIN"/>
    <property type="match status" value="1"/>
</dbReference>
<evidence type="ECO:0000313" key="3">
    <source>
        <dbReference type="Proteomes" id="UP000700732"/>
    </source>
</evidence>
<dbReference type="Proteomes" id="UP000700732">
    <property type="component" value="Unassembled WGS sequence"/>
</dbReference>
<keyword evidence="1" id="KW-0732">Signal</keyword>
<protein>
    <recommendedName>
        <fullName evidence="4">SusD/RagB family nutrient-binding outer membrane lipoprotein</fullName>
    </recommendedName>
</protein>
<dbReference type="SUPFAM" id="SSF48452">
    <property type="entry name" value="TPR-like"/>
    <property type="match status" value="1"/>
</dbReference>
<reference evidence="2 3" key="1">
    <citation type="submission" date="2019-06" db="EMBL/GenBank/DDBJ databases">
        <title>Spirosoma utsteinense sp. nov. isolated from Antarctic ice-free soils.</title>
        <authorList>
            <person name="Tahon G."/>
        </authorList>
    </citation>
    <scope>NUCLEOTIDE SEQUENCE [LARGE SCALE GENOMIC DNA]</scope>
    <source>
        <strain evidence="2 3">LMG 31447</strain>
    </source>
</reference>
<keyword evidence="3" id="KW-1185">Reference proteome</keyword>
<feature type="signal peptide" evidence="1">
    <location>
        <begin position="1"/>
        <end position="24"/>
    </location>
</feature>
<dbReference type="Pfam" id="PF12771">
    <property type="entry name" value="SusD-like_2"/>
    <property type="match status" value="1"/>
</dbReference>
<proteinExistence type="predicted"/>
<accession>A0ABR6WCZ0</accession>
<dbReference type="InterPro" id="IPR041662">
    <property type="entry name" value="SusD-like_2"/>
</dbReference>
<evidence type="ECO:0000256" key="1">
    <source>
        <dbReference type="SAM" id="SignalP"/>
    </source>
</evidence>
<dbReference type="Gene3D" id="1.25.40.390">
    <property type="match status" value="1"/>
</dbReference>
<dbReference type="EMBL" id="VFIA01000035">
    <property type="protein sequence ID" value="MBC3794023.1"/>
    <property type="molecule type" value="Genomic_DNA"/>
</dbReference>
<dbReference type="InterPro" id="IPR011990">
    <property type="entry name" value="TPR-like_helical_dom_sf"/>
</dbReference>
<evidence type="ECO:0008006" key="4">
    <source>
        <dbReference type="Google" id="ProtNLM"/>
    </source>
</evidence>
<feature type="chain" id="PRO_5046696897" description="SusD/RagB family nutrient-binding outer membrane lipoprotein" evidence="1">
    <location>
        <begin position="25"/>
        <end position="494"/>
    </location>
</feature>
<name>A0ABR6WCZ0_9BACT</name>
<comment type="caution">
    <text evidence="2">The sequence shown here is derived from an EMBL/GenBank/DDBJ whole genome shotgun (WGS) entry which is preliminary data.</text>
</comment>
<gene>
    <name evidence="2" type="ORF">FH603_4550</name>
</gene>
<sequence length="494" mass="55072">MTMFKKIYTPLLLLVGLLFSCSEGFEELNTDPNRPKEITPGVMLGQVQYRIVNSSINAARSFTHELMQVDAPRSSAGGGGLHRYDVTPGAGVWSNFYTNLADIQDIYTIADRLKENNYKAIALVYKSWAYSILTDLYGDVPYSQATKATQGVVKPGFDKQKDIYIQLLKDLETANSLFDDTKALTYAGDMLYNANALTGGKNVGVQKWRKFANSLRMRLLLRISKREGEVNVNQQLAAMLADPINNPVFTSTADDAIFRYPGTFPYYNPFYNARQVDWRDGNYFTKFFLNKMNADNDPRRAVWITPVAVSGASVYQGIDSGYPTTVEYAVGRNSSYTDALKTLPQLGVMMTYAEVEFIKAELALKGLATGKTPKAHYEAGITASMAQWGAAMPAGYLQQAGVAYDATVTPEKQLEQIMVQKYYAYFFVDYQAWFEKRRTGYPVLPRGAGIPAENKFPVRVPYPTYLQSLNPEGLAAAVASMGGDNSNINVWWDK</sequence>
<evidence type="ECO:0000313" key="2">
    <source>
        <dbReference type="EMBL" id="MBC3794023.1"/>
    </source>
</evidence>